<dbReference type="InterPro" id="IPR036396">
    <property type="entry name" value="Cyt_P450_sf"/>
</dbReference>
<feature type="binding site" description="axial binding residue" evidence="1">
    <location>
        <position position="333"/>
    </location>
    <ligand>
        <name>heme</name>
        <dbReference type="ChEBI" id="CHEBI:30413"/>
    </ligand>
    <ligandPart>
        <name>Fe</name>
        <dbReference type="ChEBI" id="CHEBI:18248"/>
    </ligandPart>
</feature>
<dbReference type="EMBL" id="PTQR01000059">
    <property type="protein sequence ID" value="TKX23021.1"/>
    <property type="molecule type" value="Genomic_DNA"/>
</dbReference>
<proteinExistence type="predicted"/>
<keyword evidence="1" id="KW-0349">Heme</keyword>
<evidence type="ECO:0000313" key="3">
    <source>
        <dbReference type="Proteomes" id="UP000308133"/>
    </source>
</evidence>
<dbReference type="PRINTS" id="PR00463">
    <property type="entry name" value="EP450I"/>
</dbReference>
<dbReference type="InterPro" id="IPR001128">
    <property type="entry name" value="Cyt_P450"/>
</dbReference>
<keyword evidence="2" id="KW-0489">Methyltransferase</keyword>
<dbReference type="GO" id="GO:0032259">
    <property type="term" value="P:methylation"/>
    <property type="evidence" value="ECO:0007669"/>
    <property type="project" value="UniProtKB-KW"/>
</dbReference>
<comment type="cofactor">
    <cofactor evidence="1">
        <name>heme</name>
        <dbReference type="ChEBI" id="CHEBI:30413"/>
    </cofactor>
</comment>
<dbReference type="PANTHER" id="PTHR24305">
    <property type="entry name" value="CYTOCHROME P450"/>
    <property type="match status" value="1"/>
</dbReference>
<dbReference type="SUPFAM" id="SSF48264">
    <property type="entry name" value="Cytochrome P450"/>
    <property type="match status" value="1"/>
</dbReference>
<sequence length="390" mass="44885">MKEIYQSGGSGYEKTEFYDMFKQYNYRTMFSMLGRDEHAQRKKLFAERYAMTNVSKPEFVDGIASRAAKVIEKCKASGGGSLDAYMAFHCYAIDGVSHLLFHPGGTNSIGDPKHLEYVEELTYYDNLRRRLIEMYLPWLDQALNWFHPPRLMLSQHFVLDQAEKSDVSPAAVLHRLEKSSDLQPIQSAAECMDHMAAGVETTGDGLCFLMHELSLPRSQYVQERLREELRGNPDTKLESLEYLDAVVKEGLRRFPPIPMSLPRYVPVGGRVICGYDLPERTIVSCNSYSMHLLNEDIYPEAYCFKPERWLDNKDRLPEMNRMFFTFAAGGRGCVGRNLALLEMKTLLREVYSHFKTTLPLDMEEEMEIDDQVIASRPKNFKALLCFEEVP</sequence>
<keyword evidence="2" id="KW-0808">Transferase</keyword>
<dbReference type="GO" id="GO:0016705">
    <property type="term" value="F:oxidoreductase activity, acting on paired donors, with incorporation or reduction of molecular oxygen"/>
    <property type="evidence" value="ECO:0007669"/>
    <property type="project" value="InterPro"/>
</dbReference>
<keyword evidence="1" id="KW-0408">Iron</keyword>
<dbReference type="PANTHER" id="PTHR24305:SF164">
    <property type="entry name" value="P450, PUTATIVE (EUROFUNG)-RELATED"/>
    <property type="match status" value="1"/>
</dbReference>
<dbReference type="PRINTS" id="PR00385">
    <property type="entry name" value="P450"/>
</dbReference>
<dbReference type="Pfam" id="PF00067">
    <property type="entry name" value="p450"/>
    <property type="match status" value="1"/>
</dbReference>
<dbReference type="Gene3D" id="1.10.630.10">
    <property type="entry name" value="Cytochrome P450"/>
    <property type="match status" value="1"/>
</dbReference>
<comment type="caution">
    <text evidence="2">The sequence shown here is derived from an EMBL/GenBank/DDBJ whole genome shotgun (WGS) entry which is preliminary data.</text>
</comment>
<dbReference type="GO" id="GO:0020037">
    <property type="term" value="F:heme binding"/>
    <property type="evidence" value="ECO:0007669"/>
    <property type="project" value="InterPro"/>
</dbReference>
<name>A0A4U7B104_9PEZI</name>
<dbReference type="GO" id="GO:0005506">
    <property type="term" value="F:iron ion binding"/>
    <property type="evidence" value="ECO:0007669"/>
    <property type="project" value="InterPro"/>
</dbReference>
<evidence type="ECO:0000256" key="1">
    <source>
        <dbReference type="PIRSR" id="PIRSR602401-1"/>
    </source>
</evidence>
<dbReference type="AlphaFoldDB" id="A0A4U7B104"/>
<protein>
    <submittedName>
        <fullName evidence="2">Pisatin demethylase-like protein 2</fullName>
    </submittedName>
</protein>
<reference evidence="2 3" key="1">
    <citation type="submission" date="2018-02" db="EMBL/GenBank/DDBJ databases">
        <title>Draft genome sequences of Elsinoe sp., causing black scab on jojoba.</title>
        <authorList>
            <person name="Stodart B."/>
            <person name="Jeffress S."/>
            <person name="Ash G."/>
            <person name="Arun Chinnappa K."/>
        </authorList>
    </citation>
    <scope>NUCLEOTIDE SEQUENCE [LARGE SCALE GENOMIC DNA]</scope>
    <source>
        <strain evidence="2 3">Hillstone_2</strain>
    </source>
</reference>
<organism evidence="2 3">
    <name type="scientific">Elsinoe australis</name>
    <dbReference type="NCBI Taxonomy" id="40998"/>
    <lineage>
        <taxon>Eukaryota</taxon>
        <taxon>Fungi</taxon>
        <taxon>Dikarya</taxon>
        <taxon>Ascomycota</taxon>
        <taxon>Pezizomycotina</taxon>
        <taxon>Dothideomycetes</taxon>
        <taxon>Dothideomycetidae</taxon>
        <taxon>Myriangiales</taxon>
        <taxon>Elsinoaceae</taxon>
        <taxon>Elsinoe</taxon>
    </lineage>
</organism>
<gene>
    <name evidence="2" type="ORF">C1H76_4760</name>
</gene>
<dbReference type="GO" id="GO:0008168">
    <property type="term" value="F:methyltransferase activity"/>
    <property type="evidence" value="ECO:0007669"/>
    <property type="project" value="UniProtKB-KW"/>
</dbReference>
<evidence type="ECO:0000313" key="2">
    <source>
        <dbReference type="EMBL" id="TKX23021.1"/>
    </source>
</evidence>
<dbReference type="InterPro" id="IPR002401">
    <property type="entry name" value="Cyt_P450_E_grp-I"/>
</dbReference>
<accession>A0A4U7B104</accession>
<dbReference type="Proteomes" id="UP000308133">
    <property type="component" value="Unassembled WGS sequence"/>
</dbReference>
<dbReference type="GO" id="GO:0004497">
    <property type="term" value="F:monooxygenase activity"/>
    <property type="evidence" value="ECO:0007669"/>
    <property type="project" value="InterPro"/>
</dbReference>
<dbReference type="InterPro" id="IPR050121">
    <property type="entry name" value="Cytochrome_P450_monoxygenase"/>
</dbReference>
<keyword evidence="1" id="KW-0479">Metal-binding</keyword>